<gene>
    <name evidence="2" type="ORF">BLLFYP82_00118</name>
    <name evidence="1" type="ORF">RS890_08485</name>
</gene>
<dbReference type="Proteomes" id="UP001277803">
    <property type="component" value="Unassembled WGS sequence"/>
</dbReference>
<sequence>MNYQKIRKQLEAGAERPVSDRHLLSVIGVALLDIGESLDHIETMLEQLVKDGAR</sequence>
<evidence type="ECO:0000313" key="2">
    <source>
        <dbReference type="EMBL" id="VYS87078.1"/>
    </source>
</evidence>
<evidence type="ECO:0000313" key="1">
    <source>
        <dbReference type="EMBL" id="MDW3127103.1"/>
    </source>
</evidence>
<dbReference type="RefSeq" id="WP_156603995.1">
    <property type="nucleotide sequence ID" value="NZ_CACRSV010000012.1"/>
</dbReference>
<reference evidence="1" key="2">
    <citation type="submission" date="2023-10" db="EMBL/GenBank/DDBJ databases">
        <title>Rapid discrimination of Bifidobacterium longum Subspecies based on MALDI-TOF MS and Machine Learning.</title>
        <authorList>
            <person name="Chen J."/>
        </authorList>
    </citation>
    <scope>NUCLEOTIDE SEQUENCE</scope>
    <source>
        <strain evidence="1">YGMCC0039</strain>
    </source>
</reference>
<dbReference type="EMBL" id="JAWLRA010000034">
    <property type="protein sequence ID" value="MDW3127103.1"/>
    <property type="molecule type" value="Genomic_DNA"/>
</dbReference>
<dbReference type="EMBL" id="CACRSV010000012">
    <property type="protein sequence ID" value="VYS87078.1"/>
    <property type="molecule type" value="Genomic_DNA"/>
</dbReference>
<organism evidence="2">
    <name type="scientific">Bifidobacterium longum</name>
    <dbReference type="NCBI Taxonomy" id="216816"/>
    <lineage>
        <taxon>Bacteria</taxon>
        <taxon>Bacillati</taxon>
        <taxon>Actinomycetota</taxon>
        <taxon>Actinomycetes</taxon>
        <taxon>Bifidobacteriales</taxon>
        <taxon>Bifidobacteriaceae</taxon>
        <taxon>Bifidobacterium</taxon>
    </lineage>
</organism>
<accession>A0A6N2S2R5</accession>
<reference evidence="2" key="1">
    <citation type="submission" date="2019-11" db="EMBL/GenBank/DDBJ databases">
        <authorList>
            <person name="Feng L."/>
        </authorList>
    </citation>
    <scope>NUCLEOTIDE SEQUENCE</scope>
    <source>
        <strain evidence="2">BlongumLFYP82</strain>
    </source>
</reference>
<name>A0A6N2S2R5_BIFLN</name>
<dbReference type="AlphaFoldDB" id="A0A6N2S2R5"/>
<protein>
    <submittedName>
        <fullName evidence="2">Uncharacterized protein</fullName>
    </submittedName>
</protein>
<proteinExistence type="predicted"/>